<dbReference type="EMBL" id="PGCK01000001">
    <property type="protein sequence ID" value="MCD1293433.1"/>
    <property type="molecule type" value="Genomic_DNA"/>
</dbReference>
<evidence type="ECO:0000313" key="2">
    <source>
        <dbReference type="EMBL" id="MCD1293433.1"/>
    </source>
</evidence>
<dbReference type="AlphaFoldDB" id="A0AAP2R9D6"/>
<dbReference type="HAMAP" id="MF_01086">
    <property type="entry name" value="UPF0284"/>
    <property type="match status" value="1"/>
</dbReference>
<dbReference type="Gene3D" id="3.40.50.10210">
    <property type="match status" value="1"/>
</dbReference>
<evidence type="ECO:0000313" key="3">
    <source>
        <dbReference type="Proteomes" id="UP001320159"/>
    </source>
</evidence>
<dbReference type="GO" id="GO:0008939">
    <property type="term" value="F:nicotinate-nucleotide-dimethylbenzimidazole phosphoribosyltransferase activity"/>
    <property type="evidence" value="ECO:0007669"/>
    <property type="project" value="InterPro"/>
</dbReference>
<protein>
    <recommendedName>
        <fullName evidence="1">UPF0284 protein CUJ83_00270</fullName>
    </recommendedName>
</protein>
<evidence type="ECO:0000256" key="1">
    <source>
        <dbReference type="HAMAP-Rule" id="MF_01086"/>
    </source>
</evidence>
<gene>
    <name evidence="2" type="ORF">CUJ83_00270</name>
</gene>
<dbReference type="SUPFAM" id="SSF52733">
    <property type="entry name" value="Nicotinate mononucleotide:5,6-dimethylbenzimidazole phosphoribosyltransferase (CobT)"/>
    <property type="match status" value="1"/>
</dbReference>
<dbReference type="CDD" id="cd02439">
    <property type="entry name" value="DMB-PRT_CobT"/>
    <property type="match status" value="1"/>
</dbReference>
<dbReference type="InterPro" id="IPR003200">
    <property type="entry name" value="Nict_dMeBzImd_PRibTrfase"/>
</dbReference>
<dbReference type="NCBIfam" id="TIGR00303">
    <property type="entry name" value="nicotinate mononucleotide-dependent phosphoribosyltransferase CobT"/>
    <property type="match status" value="1"/>
</dbReference>
<dbReference type="InterPro" id="IPR036087">
    <property type="entry name" value="Nict_dMeBzImd_PRibTrfase_sf"/>
</dbReference>
<accession>A0AAP2R9D6</accession>
<organism evidence="2 3">
    <name type="scientific">Methanooceanicella nereidis</name>
    <dbReference type="NCBI Taxonomy" id="2052831"/>
    <lineage>
        <taxon>Archaea</taxon>
        <taxon>Methanobacteriati</taxon>
        <taxon>Methanobacteriota</taxon>
        <taxon>Stenosarchaea group</taxon>
        <taxon>Methanomicrobia</taxon>
        <taxon>Methanocellales</taxon>
        <taxon>Methanocellaceae</taxon>
        <taxon>Methanooceanicella</taxon>
    </lineage>
</organism>
<name>A0AAP2R9D6_9EURY</name>
<dbReference type="InterPro" id="IPR002805">
    <property type="entry name" value="Nict_dMeBzImd_PRibTrfase_arc"/>
</dbReference>
<comment type="similarity">
    <text evidence="1">Belongs to the UPF0284 family.</text>
</comment>
<dbReference type="Proteomes" id="UP001320159">
    <property type="component" value="Unassembled WGS sequence"/>
</dbReference>
<dbReference type="PANTHER" id="PTHR38811">
    <property type="match status" value="1"/>
</dbReference>
<comment type="caution">
    <text evidence="2">The sequence shown here is derived from an EMBL/GenBank/DDBJ whole genome shotgun (WGS) entry which is preliminary data.</text>
</comment>
<dbReference type="NCBIfam" id="NF003372">
    <property type="entry name" value="PRK04447.1-5"/>
    <property type="match status" value="1"/>
</dbReference>
<keyword evidence="3" id="KW-1185">Reference proteome</keyword>
<sequence>MENDGLIYYNGAEDFAKKINGPGSFVLVMGNTKTAAIPGITAAGASAELNVYTPPLDAELVHTGRIITLDEIPFTPPFIPTPGLITRAVISMSDFREFYVDAGIDVAPVVPHYRVGFGSGGDIRTGKAVSRVKEIIENAKKVGAEIASKSEYIVIGETIPAGTTTALGVLLALGLDMNGYTSSSMNTNPHQLKTSVVMEGLKNAGINGSCDAIKAIESMGDPMMAATIGLCIGAKDVPIILAGGTQMAAVAVLLSKIYDISKLNIALSTTRWVAQDKTSNLFGILKQAGVEIPVLIASLSFAGTQFEGLKAYEQGYVKEGVGAGGISAIAMVKGIKKTDIEQAVENMYGMMVGGK</sequence>
<dbReference type="RefSeq" id="WP_230739215.1">
    <property type="nucleotide sequence ID" value="NZ_PGCK01000001.1"/>
</dbReference>
<dbReference type="PANTHER" id="PTHR38811:SF1">
    <property type="entry name" value="UPF0284 PROTEIN SLL1500"/>
    <property type="match status" value="1"/>
</dbReference>
<reference evidence="2 3" key="1">
    <citation type="submission" date="2017-11" db="EMBL/GenBank/DDBJ databases">
        <title>Isolation and Characterization of Family Methanocellaceae Species from Potential Methane Hydrate Area Offshore Southwestern Taiwan.</title>
        <authorList>
            <person name="Zhang W.-L."/>
            <person name="Chen W.-C."/>
            <person name="Lai M.-C."/>
            <person name="Chen S.-C."/>
        </authorList>
    </citation>
    <scope>NUCLEOTIDE SEQUENCE [LARGE SCALE GENOMIC DNA]</scope>
    <source>
        <strain evidence="2 3">CWC-04</strain>
    </source>
</reference>
<proteinExistence type="inferred from homology"/>